<evidence type="ECO:0000313" key="2">
    <source>
        <dbReference type="Proteomes" id="UP000460715"/>
    </source>
</evidence>
<accession>A0A845B9U3</accession>
<dbReference type="RefSeq" id="WP_160935227.1">
    <property type="nucleotide sequence ID" value="NZ_SNVJ01000001.1"/>
</dbReference>
<protein>
    <submittedName>
        <fullName evidence="1">Uncharacterized protein</fullName>
    </submittedName>
</protein>
<organism evidence="1 2">
    <name type="scientific">Teichococcus coralli</name>
    <dbReference type="NCBI Taxonomy" id="2545983"/>
    <lineage>
        <taxon>Bacteria</taxon>
        <taxon>Pseudomonadati</taxon>
        <taxon>Pseudomonadota</taxon>
        <taxon>Alphaproteobacteria</taxon>
        <taxon>Acetobacterales</taxon>
        <taxon>Roseomonadaceae</taxon>
        <taxon>Roseomonas</taxon>
    </lineage>
</organism>
<keyword evidence="2" id="KW-1185">Reference proteome</keyword>
<dbReference type="EMBL" id="SNVJ01000001">
    <property type="protein sequence ID" value="MXP62127.1"/>
    <property type="molecule type" value="Genomic_DNA"/>
</dbReference>
<name>A0A845B9U3_9PROT</name>
<comment type="caution">
    <text evidence="1">The sequence shown here is derived from an EMBL/GenBank/DDBJ whole genome shotgun (WGS) entry which is preliminary data.</text>
</comment>
<dbReference type="Proteomes" id="UP000460715">
    <property type="component" value="Unassembled WGS sequence"/>
</dbReference>
<dbReference type="OrthoDB" id="10018513at2"/>
<sequence length="363" mass="38939">MHRLRADPSLQEAGLDLAQVEHFGHGYRSLPGNSAEAWAQAWKASLRQQGEGRLRWQAYRELPSQAPFRRDAALYDMASGLRLLLGVPLRQVALLPLRDPARERRLVVGPEGDWVLFCQPRLLEGMGADVPPLERVWHAEGPALGLDAIDEAVLDQIADGWRPVGQAELQIDADAAQAGLPEKAGMRIPVFPAAERIRGFKRALGMGKRTRSCLIPEDLDGAPGRYPPLLAAAASELLLGAAARKGEGAARGYLRLLPDMACREVVEALDGLFGGNWSLGAFAAGGLAPLPGAVVCCPGHPVSCTLLEPDWDDRTRCARFDKLPGMPTLPQAEVVRIRQGGIPSPGLQASLVGRSAVVATLTP</sequence>
<dbReference type="AlphaFoldDB" id="A0A845B9U3"/>
<evidence type="ECO:0000313" key="1">
    <source>
        <dbReference type="EMBL" id="MXP62127.1"/>
    </source>
</evidence>
<proteinExistence type="predicted"/>
<reference evidence="1 2" key="1">
    <citation type="submission" date="2019-03" db="EMBL/GenBank/DDBJ databases">
        <title>Roseomonas sp. a novel Roseomonas species isolated from Sea whip Gorgonian.</title>
        <authorList>
            <person name="Li F."/>
            <person name="Pan X."/>
            <person name="Huang S."/>
            <person name="Li Z."/>
            <person name="Meng B."/>
        </authorList>
    </citation>
    <scope>NUCLEOTIDE SEQUENCE [LARGE SCALE GENOMIC DNA]</scope>
    <source>
        <strain evidence="1 2">M0104</strain>
    </source>
</reference>
<gene>
    <name evidence="1" type="ORF">E0493_02010</name>
</gene>